<feature type="signal peptide" evidence="10">
    <location>
        <begin position="1"/>
        <end position="18"/>
    </location>
</feature>
<dbReference type="InterPro" id="IPR033116">
    <property type="entry name" value="TRYPSIN_SER"/>
</dbReference>
<feature type="chain" id="PRO_5023965122" description="CLIP domain-containing serine protease" evidence="10">
    <location>
        <begin position="19"/>
        <end position="383"/>
    </location>
</feature>
<dbReference type="GO" id="GO:0035008">
    <property type="term" value="P:positive regulation of melanization defense response"/>
    <property type="evidence" value="ECO:0007669"/>
    <property type="project" value="UniProtKB-ARBA"/>
</dbReference>
<evidence type="ECO:0000256" key="6">
    <source>
        <dbReference type="ARBA" id="ARBA00023157"/>
    </source>
</evidence>
<reference evidence="13" key="1">
    <citation type="journal article" date="2008" name="J. Biol. Chem.">
        <title>A three-step proteolytic cascade mediates the activation of the peptidoglycan-induced toll pathway in an insect.</title>
        <authorList>
            <person name="Kim C.H."/>
            <person name="Kim S.J."/>
            <person name="Kan H."/>
            <person name="Kwon H.M."/>
            <person name="Roh K.B."/>
            <person name="Jiang R."/>
            <person name="Yang Y."/>
            <person name="Park J.W."/>
            <person name="Lee H.H."/>
            <person name="Ha N.C."/>
            <person name="Kang H.J."/>
            <person name="Nonaka M."/>
            <person name="Soderhall K."/>
            <person name="Lee B.L."/>
        </authorList>
    </citation>
    <scope>NUCLEOTIDE SEQUENCE</scope>
</reference>
<dbReference type="PROSITE" id="PS00134">
    <property type="entry name" value="TRYPSIN_HIS"/>
    <property type="match status" value="1"/>
</dbReference>
<keyword evidence="10" id="KW-0964">Secreted</keyword>
<comment type="domain">
    <text evidence="10">The clip domain consists of 35-55 residues which are 'knitted' together usually by 3 conserved disulfide bonds forming a clip-like compact structure.</text>
</comment>
<keyword evidence="6" id="KW-1015">Disulfide bond</keyword>
<dbReference type="InterPro" id="IPR043504">
    <property type="entry name" value="Peptidase_S1_PA_chymotrypsin"/>
</dbReference>
<dbReference type="FunFam" id="2.40.10.10:FF:000084">
    <property type="entry name" value="Serine protease easter"/>
    <property type="match status" value="1"/>
</dbReference>
<dbReference type="PROSITE" id="PS00135">
    <property type="entry name" value="TRYPSIN_SER"/>
    <property type="match status" value="1"/>
</dbReference>
<accession>B1B5K1</accession>
<dbReference type="InterPro" id="IPR038565">
    <property type="entry name" value="CLIP_sf"/>
</dbReference>
<evidence type="ECO:0000256" key="1">
    <source>
        <dbReference type="ARBA" id="ARBA00022670"/>
    </source>
</evidence>
<dbReference type="PRINTS" id="PR00722">
    <property type="entry name" value="CHYMOTRYPSIN"/>
</dbReference>
<dbReference type="GO" id="GO:0006508">
    <property type="term" value="P:proteolysis"/>
    <property type="evidence" value="ECO:0007669"/>
    <property type="project" value="UniProtKB-KW"/>
</dbReference>
<feature type="domain" description="Clip" evidence="12">
    <location>
        <begin position="20"/>
        <end position="73"/>
    </location>
</feature>
<dbReference type="EMBL" id="AB363980">
    <property type="protein sequence ID" value="BAG14262.2"/>
    <property type="molecule type" value="mRNA"/>
</dbReference>
<comment type="subcellular location">
    <subcellularLocation>
        <location evidence="10">Secreted</location>
    </subcellularLocation>
</comment>
<evidence type="ECO:0000256" key="2">
    <source>
        <dbReference type="ARBA" id="ARBA00022729"/>
    </source>
</evidence>
<dbReference type="Pfam" id="PF00089">
    <property type="entry name" value="Trypsin"/>
    <property type="match status" value="1"/>
</dbReference>
<dbReference type="FunFam" id="2.40.10.10:FF:000028">
    <property type="entry name" value="Serine protease easter"/>
    <property type="match status" value="1"/>
</dbReference>
<evidence type="ECO:0000256" key="7">
    <source>
        <dbReference type="ARBA" id="ARBA00023180"/>
    </source>
</evidence>
<dbReference type="InterPro" id="IPR022700">
    <property type="entry name" value="CLIP"/>
</dbReference>
<evidence type="ECO:0000259" key="12">
    <source>
        <dbReference type="PROSITE" id="PS51888"/>
    </source>
</evidence>
<keyword evidence="2 10" id="KW-0732">Signal</keyword>
<dbReference type="InterPro" id="IPR001314">
    <property type="entry name" value="Peptidase_S1A"/>
</dbReference>
<evidence type="ECO:0000256" key="5">
    <source>
        <dbReference type="ARBA" id="ARBA00023145"/>
    </source>
</evidence>
<dbReference type="PROSITE" id="PS51888">
    <property type="entry name" value="CLIP"/>
    <property type="match status" value="1"/>
</dbReference>
<name>B1B5K1_TENMO</name>
<dbReference type="Pfam" id="PF12032">
    <property type="entry name" value="CLIP"/>
    <property type="match status" value="1"/>
</dbReference>
<evidence type="ECO:0000256" key="4">
    <source>
        <dbReference type="ARBA" id="ARBA00022825"/>
    </source>
</evidence>
<sequence length="383" mass="41910">MLVTCLTVLLLALQVVHADPCRSPNGQSGDCKPINQCRPLYSLLERRPITASTAEYLRRSNCGFDGSYPRVCCPQGSIEPPTIKPPIVDGPTESNNVSPVTSDLLPDGSICGPNTQNRIYGGEKTDLDEFPWMALVEYEKPGGSRGFYCGGVLISKRYVLTAAHCVKGKDLPKTWKLVSVRLGEYNTETDTDCINNGFGEDCAPPPVNVQVETRIAHESYEPNNINQYHDIALLRLRREVKFSDYIKPICLPTTTEELSKSYLGQKLFVAGWGKTENRSESNIKLKVQVPVKQMSDCTATYSSANVRLGSGQLCAGGESGKDSCRGDSGGPLMILSLDKDKDIHWYAAGVVSFGPSPCGMANWPGVYTKVSKYVDWIVGKLKP</sequence>
<evidence type="ECO:0000256" key="9">
    <source>
        <dbReference type="RuleBase" id="RU363034"/>
    </source>
</evidence>
<evidence type="ECO:0000256" key="10">
    <source>
        <dbReference type="RuleBase" id="RU366078"/>
    </source>
</evidence>
<comment type="similarity">
    <text evidence="8 10">Belongs to the peptidase S1 family. CLIP subfamily.</text>
</comment>
<protein>
    <recommendedName>
        <fullName evidence="10">CLIP domain-containing serine protease</fullName>
        <ecNumber evidence="9">3.4.21.-</ecNumber>
    </recommendedName>
</protein>
<keyword evidence="5" id="KW-0865">Zymogen</keyword>
<proteinExistence type="evidence at transcript level"/>
<dbReference type="InterPro" id="IPR001254">
    <property type="entry name" value="Trypsin_dom"/>
</dbReference>
<dbReference type="Gene3D" id="2.40.10.10">
    <property type="entry name" value="Trypsin-like serine proteases"/>
    <property type="match status" value="2"/>
</dbReference>
<dbReference type="SUPFAM" id="SSF50494">
    <property type="entry name" value="Trypsin-like serine proteases"/>
    <property type="match status" value="1"/>
</dbReference>
<keyword evidence="1 9" id="KW-0645">Protease</keyword>
<dbReference type="GO" id="GO:0005576">
    <property type="term" value="C:extracellular region"/>
    <property type="evidence" value="ECO:0007669"/>
    <property type="project" value="UniProtKB-SubCell"/>
</dbReference>
<dbReference type="Gene3D" id="3.30.1640.30">
    <property type="match status" value="1"/>
</dbReference>
<dbReference type="InterPro" id="IPR009003">
    <property type="entry name" value="Peptidase_S1_PA"/>
</dbReference>
<evidence type="ECO:0000259" key="11">
    <source>
        <dbReference type="PROSITE" id="PS50240"/>
    </source>
</evidence>
<dbReference type="PROSITE" id="PS50240">
    <property type="entry name" value="TRYPSIN_DOM"/>
    <property type="match status" value="1"/>
</dbReference>
<dbReference type="InterPro" id="IPR018114">
    <property type="entry name" value="TRYPSIN_HIS"/>
</dbReference>
<dbReference type="SMART" id="SM00680">
    <property type="entry name" value="CLIP"/>
    <property type="match status" value="1"/>
</dbReference>
<dbReference type="FunFam" id="3.30.1640.30:FF:000001">
    <property type="entry name" value="Serine protease 7"/>
    <property type="match status" value="1"/>
</dbReference>
<dbReference type="InterPro" id="IPR051487">
    <property type="entry name" value="Ser/Thr_Proteases_Immune/Dev"/>
</dbReference>
<keyword evidence="3 9" id="KW-0378">Hydrolase</keyword>
<dbReference type="CDD" id="cd00190">
    <property type="entry name" value="Tryp_SPc"/>
    <property type="match status" value="1"/>
</dbReference>
<evidence type="ECO:0000256" key="3">
    <source>
        <dbReference type="ARBA" id="ARBA00022801"/>
    </source>
</evidence>
<dbReference type="AlphaFoldDB" id="B1B5K1"/>
<dbReference type="GO" id="GO:0004252">
    <property type="term" value="F:serine-type endopeptidase activity"/>
    <property type="evidence" value="ECO:0007669"/>
    <property type="project" value="UniProtKB-UniRule"/>
</dbReference>
<keyword evidence="4 9" id="KW-0720">Serine protease</keyword>
<organism evidence="13">
    <name type="scientific">Tenebrio molitor</name>
    <name type="common">Yellow mealworm beetle</name>
    <dbReference type="NCBI Taxonomy" id="7067"/>
    <lineage>
        <taxon>Eukaryota</taxon>
        <taxon>Metazoa</taxon>
        <taxon>Ecdysozoa</taxon>
        <taxon>Arthropoda</taxon>
        <taxon>Hexapoda</taxon>
        <taxon>Insecta</taxon>
        <taxon>Pterygota</taxon>
        <taxon>Neoptera</taxon>
        <taxon>Endopterygota</taxon>
        <taxon>Coleoptera</taxon>
        <taxon>Polyphaga</taxon>
        <taxon>Cucujiformia</taxon>
        <taxon>Tenebrionidae</taxon>
        <taxon>Tenebrio</taxon>
    </lineage>
</organism>
<feature type="domain" description="Peptidase S1" evidence="11">
    <location>
        <begin position="119"/>
        <end position="382"/>
    </location>
</feature>
<dbReference type="EC" id="3.4.21.-" evidence="9"/>
<dbReference type="MEROPS" id="S01.507"/>
<dbReference type="PANTHER" id="PTHR24256">
    <property type="entry name" value="TRYPTASE-RELATED"/>
    <property type="match status" value="1"/>
</dbReference>
<evidence type="ECO:0000313" key="13">
    <source>
        <dbReference type="EMBL" id="BAG14262.2"/>
    </source>
</evidence>
<evidence type="ECO:0000256" key="8">
    <source>
        <dbReference type="ARBA" id="ARBA00024195"/>
    </source>
</evidence>
<dbReference type="SMART" id="SM00020">
    <property type="entry name" value="Tryp_SPc"/>
    <property type="match status" value="1"/>
</dbReference>
<keyword evidence="7" id="KW-0325">Glycoprotein</keyword>